<keyword evidence="2" id="KW-1185">Reference proteome</keyword>
<gene>
    <name evidence="1" type="ORF">PVAP13_1NG115320</name>
</gene>
<proteinExistence type="predicted"/>
<dbReference type="Proteomes" id="UP000823388">
    <property type="component" value="Chromosome 1N"/>
</dbReference>
<name>A0A8T0WJJ5_PANVG</name>
<evidence type="ECO:0000313" key="1">
    <source>
        <dbReference type="EMBL" id="KAG2649102.1"/>
    </source>
</evidence>
<organism evidence="1 2">
    <name type="scientific">Panicum virgatum</name>
    <name type="common">Blackwell switchgrass</name>
    <dbReference type="NCBI Taxonomy" id="38727"/>
    <lineage>
        <taxon>Eukaryota</taxon>
        <taxon>Viridiplantae</taxon>
        <taxon>Streptophyta</taxon>
        <taxon>Embryophyta</taxon>
        <taxon>Tracheophyta</taxon>
        <taxon>Spermatophyta</taxon>
        <taxon>Magnoliopsida</taxon>
        <taxon>Liliopsida</taxon>
        <taxon>Poales</taxon>
        <taxon>Poaceae</taxon>
        <taxon>PACMAD clade</taxon>
        <taxon>Panicoideae</taxon>
        <taxon>Panicodae</taxon>
        <taxon>Paniceae</taxon>
        <taxon>Panicinae</taxon>
        <taxon>Panicum</taxon>
        <taxon>Panicum sect. Hiantes</taxon>
    </lineage>
</organism>
<reference evidence="1 2" key="1">
    <citation type="submission" date="2020-05" db="EMBL/GenBank/DDBJ databases">
        <title>WGS assembly of Panicum virgatum.</title>
        <authorList>
            <person name="Lovell J.T."/>
            <person name="Jenkins J."/>
            <person name="Shu S."/>
            <person name="Juenger T.E."/>
            <person name="Schmutz J."/>
        </authorList>
    </citation>
    <scope>NUCLEOTIDE SEQUENCE [LARGE SCALE GENOMIC DNA]</scope>
    <source>
        <strain evidence="2">cv. AP13</strain>
    </source>
</reference>
<evidence type="ECO:0000313" key="2">
    <source>
        <dbReference type="Proteomes" id="UP000823388"/>
    </source>
</evidence>
<comment type="caution">
    <text evidence="1">The sequence shown here is derived from an EMBL/GenBank/DDBJ whole genome shotgun (WGS) entry which is preliminary data.</text>
</comment>
<sequence>MLPLIIDGLVIRFPTRSLNYFSLLLCFSCSRSCGLVSADQHAGVGRSKQASLQSPPMCFGPRWWPHPRFCALCSDKDGDASGRLRWNRGYEMGATADFVKRSCCILAKKPRGWPVA</sequence>
<accession>A0A8T0WJJ5</accession>
<protein>
    <submittedName>
        <fullName evidence="1">Uncharacterized protein</fullName>
    </submittedName>
</protein>
<dbReference type="AlphaFoldDB" id="A0A8T0WJJ5"/>
<dbReference type="EMBL" id="CM029038">
    <property type="protein sequence ID" value="KAG2649102.1"/>
    <property type="molecule type" value="Genomic_DNA"/>
</dbReference>